<reference evidence="1 2" key="1">
    <citation type="submission" date="2024-09" db="EMBL/GenBank/DDBJ databases">
        <authorList>
            <person name="Sun Q."/>
            <person name="Mori K."/>
        </authorList>
    </citation>
    <scope>NUCLEOTIDE SEQUENCE [LARGE SCALE GENOMIC DNA]</scope>
    <source>
        <strain evidence="1 2">JCM 11201</strain>
    </source>
</reference>
<comment type="caution">
    <text evidence="1">The sequence shown here is derived from an EMBL/GenBank/DDBJ whole genome shotgun (WGS) entry which is preliminary data.</text>
</comment>
<name>A0ABV5WAE1_9BACI</name>
<dbReference type="Proteomes" id="UP001589609">
    <property type="component" value="Unassembled WGS sequence"/>
</dbReference>
<dbReference type="RefSeq" id="WP_379947868.1">
    <property type="nucleotide sequence ID" value="NZ_JBHMAF010000016.1"/>
</dbReference>
<accession>A0ABV5WAE1</accession>
<sequence length="448" mass="51016">MSSNATARILAPQAHTIIENWHEFYASETKKAGYIATLKPMNGTQRFWGLNDIPDMLKYAARNKKEDMYLSLNAFEYGSREAGKLKQIRNLGVDIDCHSLSITPHEALEKLQSYILIGHIPNPNLVIFSGRGLQILFSIANGAAPQVAYLAQYITVQYISKLKDIGADPRACDLPRVLRFPGTTNTKNNAAVKVEIWRQLEYSLQELYEFCTPLEQARKRGKQRKGNVAVFIDKVGAKTLYSLNAARVNDLQRLVEIRNGDLTGCRNTFIYIYSFTVCLFLKSRGDTEDFIQPTIGQIYSTTDKQMKKSEINATIKSACNDATEFMESFSANEFSMRGLSRTLIKPMKNDTVIDKLHITEAEMKAMRTIIGATVKRERNTESTRNKRREAGMRPMAEYNAERKEQAENMLWQLQQAIERHPGKKQKEYAEMLGVTPMRISQLTKKLKK</sequence>
<protein>
    <submittedName>
        <fullName evidence="1">AsnC family protein</fullName>
    </submittedName>
</protein>
<evidence type="ECO:0000313" key="1">
    <source>
        <dbReference type="EMBL" id="MFB9757557.1"/>
    </source>
</evidence>
<gene>
    <name evidence="1" type="ORF">ACFFMS_03235</name>
</gene>
<dbReference type="EMBL" id="JBHMAF010000016">
    <property type="protein sequence ID" value="MFB9757557.1"/>
    <property type="molecule type" value="Genomic_DNA"/>
</dbReference>
<proteinExistence type="predicted"/>
<organism evidence="1 2">
    <name type="scientific">Ectobacillus funiculus</name>
    <dbReference type="NCBI Taxonomy" id="137993"/>
    <lineage>
        <taxon>Bacteria</taxon>
        <taxon>Bacillati</taxon>
        <taxon>Bacillota</taxon>
        <taxon>Bacilli</taxon>
        <taxon>Bacillales</taxon>
        <taxon>Bacillaceae</taxon>
        <taxon>Ectobacillus</taxon>
    </lineage>
</organism>
<keyword evidence="2" id="KW-1185">Reference proteome</keyword>
<evidence type="ECO:0000313" key="2">
    <source>
        <dbReference type="Proteomes" id="UP001589609"/>
    </source>
</evidence>